<organism evidence="1 2">
    <name type="scientific">Oryzomonas sagensis</name>
    <dbReference type="NCBI Taxonomy" id="2603857"/>
    <lineage>
        <taxon>Bacteria</taxon>
        <taxon>Pseudomonadati</taxon>
        <taxon>Thermodesulfobacteriota</taxon>
        <taxon>Desulfuromonadia</taxon>
        <taxon>Geobacterales</taxon>
        <taxon>Geobacteraceae</taxon>
        <taxon>Oryzomonas</taxon>
    </lineage>
</organism>
<dbReference type="RefSeq" id="WP_191965570.1">
    <property type="nucleotide sequence ID" value="NZ_VZRA01000001.1"/>
</dbReference>
<keyword evidence="1" id="KW-0808">Transferase</keyword>
<evidence type="ECO:0000313" key="1">
    <source>
        <dbReference type="EMBL" id="KAB0671753.1"/>
    </source>
</evidence>
<dbReference type="SUPFAM" id="SSF53335">
    <property type="entry name" value="S-adenosyl-L-methionine-dependent methyltransferases"/>
    <property type="match status" value="1"/>
</dbReference>
<evidence type="ECO:0000313" key="2">
    <source>
        <dbReference type="Proteomes" id="UP000798046"/>
    </source>
</evidence>
<name>A0ABQ6TRW3_9BACT</name>
<dbReference type="GO" id="GO:0032259">
    <property type="term" value="P:methylation"/>
    <property type="evidence" value="ECO:0007669"/>
    <property type="project" value="UniProtKB-KW"/>
</dbReference>
<dbReference type="GO" id="GO:0008168">
    <property type="term" value="F:methyltransferase activity"/>
    <property type="evidence" value="ECO:0007669"/>
    <property type="project" value="UniProtKB-KW"/>
</dbReference>
<dbReference type="Gene3D" id="3.40.50.150">
    <property type="entry name" value="Vaccinia Virus protein VP39"/>
    <property type="match status" value="1"/>
</dbReference>
<proteinExistence type="predicted"/>
<reference evidence="1 2" key="1">
    <citation type="journal article" date="2020" name="Microorganisms">
        <title>Description of Three Novel Members in the Family Geobacteraceae, Oryzomonas japonicum gen. nov., sp. nov., Oryzomonas sagensis sp. nov., and Oryzomonas ruber sp. nov.</title>
        <authorList>
            <person name="Xu Z."/>
            <person name="Masuda Y."/>
            <person name="Hayakawa C."/>
            <person name="Ushijima N."/>
            <person name="Kawano K."/>
            <person name="Shiratori Y."/>
            <person name="Senoo K."/>
            <person name="Itoh H."/>
        </authorList>
    </citation>
    <scope>NUCLEOTIDE SEQUENCE [LARGE SCALE GENOMIC DNA]</scope>
    <source>
        <strain evidence="1 2">Red100</strain>
    </source>
</reference>
<dbReference type="EMBL" id="VZRA01000001">
    <property type="protein sequence ID" value="KAB0671753.1"/>
    <property type="molecule type" value="Genomic_DNA"/>
</dbReference>
<gene>
    <name evidence="1" type="ORF">F6V30_04015</name>
</gene>
<keyword evidence="1" id="KW-0489">Methyltransferase</keyword>
<dbReference type="Proteomes" id="UP000798046">
    <property type="component" value="Unassembled WGS sequence"/>
</dbReference>
<protein>
    <submittedName>
        <fullName evidence="1">Class I SAM-dependent methyltransferase</fullName>
    </submittedName>
</protein>
<dbReference type="Gene3D" id="1.25.40.10">
    <property type="entry name" value="Tetratricopeptide repeat domain"/>
    <property type="match status" value="1"/>
</dbReference>
<dbReference type="Pfam" id="PF13578">
    <property type="entry name" value="Methyltransf_24"/>
    <property type="match status" value="1"/>
</dbReference>
<dbReference type="SUPFAM" id="SSF48452">
    <property type="entry name" value="TPR-like"/>
    <property type="match status" value="1"/>
</dbReference>
<dbReference type="InterPro" id="IPR029063">
    <property type="entry name" value="SAM-dependent_MTases_sf"/>
</dbReference>
<sequence>MINYMLGKLTEQVRESVTLQKDGDLAAAFGGYELVFEALRFYEGLGYGKETENIQRLALEAQPSPMMTLYCHSLILFHRRHYTCALEAIEAALAVAPEITMLHALRGRVQTALGDLPGAYETFSQIQSRDPAFGGAADSLFVLTAEKEMPGEDYYDWLQHFHNWLRPASYVEIGLGHGRSLALAGPDTKAIGVDPYQGFWGRLNYVCPHGPATLFPLTSDDFFAQYDLREVMGRETFDLGFIDGLHLFEQALKDFINLERYARKDSVILIHDCLPIAPVVAERERCTGFWTGDVWRIIPCLKTFRPDLKIMTIPTKPSGLGAVTNLDAASTVLADHYDEIVHYYLSLNCPERFDQRRVVCNVGIADEDYVQGIFAGSTNRTDI</sequence>
<accession>A0ABQ6TRW3</accession>
<comment type="caution">
    <text evidence="1">The sequence shown here is derived from an EMBL/GenBank/DDBJ whole genome shotgun (WGS) entry which is preliminary data.</text>
</comment>
<keyword evidence="2" id="KW-1185">Reference proteome</keyword>
<dbReference type="InterPro" id="IPR011990">
    <property type="entry name" value="TPR-like_helical_dom_sf"/>
</dbReference>